<dbReference type="OrthoDB" id="9772788at2"/>
<dbReference type="SUPFAM" id="SSF54637">
    <property type="entry name" value="Thioesterase/thiol ester dehydrase-isomerase"/>
    <property type="match status" value="1"/>
</dbReference>
<dbReference type="Proteomes" id="UP000000483">
    <property type="component" value="Chromosome"/>
</dbReference>
<dbReference type="EC" id="4.2.1.59" evidence="8"/>
<dbReference type="HAMAP" id="MF_00406">
    <property type="entry name" value="FabZ"/>
    <property type="match status" value="1"/>
</dbReference>
<dbReference type="GO" id="GO:0009245">
    <property type="term" value="P:lipid A biosynthetic process"/>
    <property type="evidence" value="ECO:0007669"/>
    <property type="project" value="UniProtKB-UniRule"/>
</dbReference>
<gene>
    <name evidence="8" type="primary">fabZ</name>
    <name evidence="9" type="ordered locus">Desac_2716</name>
</gene>
<dbReference type="RefSeq" id="WP_013707639.1">
    <property type="nucleotide sequence ID" value="NC_015388.1"/>
</dbReference>
<evidence type="ECO:0000256" key="7">
    <source>
        <dbReference type="ARBA" id="ARBA00025049"/>
    </source>
</evidence>
<keyword evidence="2 8" id="KW-0963">Cytoplasm</keyword>
<dbReference type="InterPro" id="IPR029069">
    <property type="entry name" value="HotDog_dom_sf"/>
</dbReference>
<dbReference type="GO" id="GO:0005737">
    <property type="term" value="C:cytoplasm"/>
    <property type="evidence" value="ECO:0007669"/>
    <property type="project" value="UniProtKB-SubCell"/>
</dbReference>
<evidence type="ECO:0000256" key="8">
    <source>
        <dbReference type="HAMAP-Rule" id="MF_00406"/>
    </source>
</evidence>
<keyword evidence="6 8" id="KW-0456">Lyase</keyword>
<comment type="subcellular location">
    <subcellularLocation>
        <location evidence="1 8">Cytoplasm</location>
    </subcellularLocation>
</comment>
<keyword evidence="5 8" id="KW-0443">Lipid metabolism</keyword>
<dbReference type="InterPro" id="IPR013114">
    <property type="entry name" value="FabA_FabZ"/>
</dbReference>
<dbReference type="InterPro" id="IPR010084">
    <property type="entry name" value="FabZ"/>
</dbReference>
<accession>F2NIQ5</accession>
<evidence type="ECO:0000256" key="4">
    <source>
        <dbReference type="ARBA" id="ARBA00022556"/>
    </source>
</evidence>
<protein>
    <recommendedName>
        <fullName evidence="8">3-hydroxyacyl-[acyl-carrier-protein] dehydratase FabZ</fullName>
        <ecNumber evidence="8">4.2.1.59</ecNumber>
    </recommendedName>
    <alternativeName>
        <fullName evidence="8">(3R)-hydroxymyristoyl-[acyl-carrier-protein] dehydratase</fullName>
        <shortName evidence="8">(3R)-hydroxymyristoyl-ACP dehydrase</shortName>
    </alternativeName>
    <alternativeName>
        <fullName evidence="8">Beta-hydroxyacyl-ACP dehydratase</fullName>
    </alternativeName>
</protein>
<name>F2NIQ5_DESAR</name>
<dbReference type="KEGG" id="dao:Desac_2716"/>
<dbReference type="NCBIfam" id="NF000582">
    <property type="entry name" value="PRK00006.1"/>
    <property type="match status" value="1"/>
</dbReference>
<dbReference type="eggNOG" id="COG0764">
    <property type="taxonomic scope" value="Bacteria"/>
</dbReference>
<sequence length="155" mass="17435">MTQPDQLAVEDIMHYLPHRYPFLLVDRILQVTPGKFIKGLKNVTLNEPFFQGHFPGRPVMPGVLICEAMAQVGGVLAYMSTQAHLEKKLYFFVGMDKVRFRRPVVPGDQLIMEMTTIRGGKKVWKMLGKALVEDNVVAEGEFMAALSREESPADA</sequence>
<dbReference type="NCBIfam" id="TIGR01750">
    <property type="entry name" value="fabZ"/>
    <property type="match status" value="1"/>
</dbReference>
<dbReference type="STRING" id="880072.Desac_2716"/>
<reference evidence="9 10" key="1">
    <citation type="journal article" date="2011" name="Stand. Genomic Sci.">
        <title>Complete genome sequence of the acetate-degrading sulfate reducer Desulfobacca acetoxidans type strain (ASRB2).</title>
        <authorList>
            <person name="Goker M."/>
            <person name="Teshima H."/>
            <person name="Lapidus A."/>
            <person name="Nolan M."/>
            <person name="Lucas S."/>
            <person name="Hammon N."/>
            <person name="Deshpande S."/>
            <person name="Cheng J.F."/>
            <person name="Tapia R."/>
            <person name="Han C."/>
            <person name="Goodwin L."/>
            <person name="Pitluck S."/>
            <person name="Huntemann M."/>
            <person name="Liolios K."/>
            <person name="Ivanova N."/>
            <person name="Pagani I."/>
            <person name="Mavromatis K."/>
            <person name="Ovchinikova G."/>
            <person name="Pati A."/>
            <person name="Chen A."/>
            <person name="Palaniappan K."/>
            <person name="Land M."/>
            <person name="Hauser L."/>
            <person name="Brambilla E.M."/>
            <person name="Rohde M."/>
            <person name="Spring S."/>
            <person name="Detter J.C."/>
            <person name="Woyke T."/>
            <person name="Bristow J."/>
            <person name="Eisen J.A."/>
            <person name="Markowitz V."/>
            <person name="Hugenholtz P."/>
            <person name="Kyrpides N.C."/>
            <person name="Klenk H.P."/>
        </authorList>
    </citation>
    <scope>NUCLEOTIDE SEQUENCE [LARGE SCALE GENOMIC DNA]</scope>
    <source>
        <strain evidence="10">ATCC 700848 / DSM 11109 / ASRB2</strain>
    </source>
</reference>
<proteinExistence type="inferred from homology"/>
<organism evidence="9 10">
    <name type="scientific">Desulfobacca acetoxidans (strain ATCC 700848 / DSM 11109 / ASRB2)</name>
    <dbReference type="NCBI Taxonomy" id="880072"/>
    <lineage>
        <taxon>Bacteria</taxon>
        <taxon>Pseudomonadati</taxon>
        <taxon>Thermodesulfobacteriota</taxon>
        <taxon>Desulfobaccia</taxon>
        <taxon>Desulfobaccales</taxon>
        <taxon>Desulfobaccaceae</taxon>
        <taxon>Desulfobacca</taxon>
    </lineage>
</organism>
<evidence type="ECO:0000256" key="3">
    <source>
        <dbReference type="ARBA" id="ARBA00022516"/>
    </source>
</evidence>
<comment type="catalytic activity">
    <reaction evidence="8">
        <text>a (3R)-hydroxyacyl-[ACP] = a (2E)-enoyl-[ACP] + H2O</text>
        <dbReference type="Rhea" id="RHEA:13097"/>
        <dbReference type="Rhea" id="RHEA-COMP:9925"/>
        <dbReference type="Rhea" id="RHEA-COMP:9945"/>
        <dbReference type="ChEBI" id="CHEBI:15377"/>
        <dbReference type="ChEBI" id="CHEBI:78784"/>
        <dbReference type="ChEBI" id="CHEBI:78827"/>
        <dbReference type="EC" id="4.2.1.59"/>
    </reaction>
</comment>
<dbReference type="GO" id="GO:0019171">
    <property type="term" value="F:(3R)-hydroxyacyl-[acyl-carrier-protein] dehydratase activity"/>
    <property type="evidence" value="ECO:0007669"/>
    <property type="project" value="UniProtKB-EC"/>
</dbReference>
<dbReference type="Pfam" id="PF07977">
    <property type="entry name" value="FabA"/>
    <property type="match status" value="1"/>
</dbReference>
<dbReference type="EMBL" id="CP002629">
    <property type="protein sequence ID" value="AEB10530.1"/>
    <property type="molecule type" value="Genomic_DNA"/>
</dbReference>
<dbReference type="AlphaFoldDB" id="F2NIQ5"/>
<evidence type="ECO:0000256" key="5">
    <source>
        <dbReference type="ARBA" id="ARBA00023098"/>
    </source>
</evidence>
<dbReference type="GO" id="GO:0006633">
    <property type="term" value="P:fatty acid biosynthetic process"/>
    <property type="evidence" value="ECO:0007669"/>
    <property type="project" value="UniProtKB-UniRule"/>
</dbReference>
<dbReference type="FunFam" id="3.10.129.10:FF:000001">
    <property type="entry name" value="3-hydroxyacyl-[acyl-carrier-protein] dehydratase FabZ"/>
    <property type="match status" value="1"/>
</dbReference>
<keyword evidence="3 8" id="KW-0444">Lipid biosynthesis</keyword>
<dbReference type="GO" id="GO:0016020">
    <property type="term" value="C:membrane"/>
    <property type="evidence" value="ECO:0007669"/>
    <property type="project" value="GOC"/>
</dbReference>
<feature type="active site" evidence="8">
    <location>
        <position position="53"/>
    </location>
</feature>
<evidence type="ECO:0000256" key="1">
    <source>
        <dbReference type="ARBA" id="ARBA00004496"/>
    </source>
</evidence>
<reference evidence="10" key="2">
    <citation type="submission" date="2011-03" db="EMBL/GenBank/DDBJ databases">
        <title>The complete genome of Desulfobacca acetoxidans DSM 11109.</title>
        <authorList>
            <consortium name="US DOE Joint Genome Institute (JGI-PGF)"/>
            <person name="Lucas S."/>
            <person name="Copeland A."/>
            <person name="Lapidus A."/>
            <person name="Bruce D."/>
            <person name="Goodwin L."/>
            <person name="Pitluck S."/>
            <person name="Peters L."/>
            <person name="Kyrpides N."/>
            <person name="Mavromatis K."/>
            <person name="Ivanova N."/>
            <person name="Ovchinnikova G."/>
            <person name="Teshima H."/>
            <person name="Detter J.C."/>
            <person name="Han C."/>
            <person name="Land M."/>
            <person name="Hauser L."/>
            <person name="Markowitz V."/>
            <person name="Cheng J.-F."/>
            <person name="Hugenholtz P."/>
            <person name="Woyke T."/>
            <person name="Wu D."/>
            <person name="Spring S."/>
            <person name="Schueler E."/>
            <person name="Brambilla E."/>
            <person name="Klenk H.-P."/>
            <person name="Eisen J.A."/>
        </authorList>
    </citation>
    <scope>NUCLEOTIDE SEQUENCE [LARGE SCALE GENOMIC DNA]</scope>
    <source>
        <strain evidence="10">ATCC 700848 / DSM 11109 / ASRB2</strain>
    </source>
</reference>
<evidence type="ECO:0000313" key="10">
    <source>
        <dbReference type="Proteomes" id="UP000000483"/>
    </source>
</evidence>
<keyword evidence="10" id="KW-1185">Reference proteome</keyword>
<evidence type="ECO:0000313" key="9">
    <source>
        <dbReference type="EMBL" id="AEB10530.1"/>
    </source>
</evidence>
<dbReference type="PANTHER" id="PTHR30272:SF1">
    <property type="entry name" value="3-HYDROXYACYL-[ACYL-CARRIER-PROTEIN] DEHYDRATASE"/>
    <property type="match status" value="1"/>
</dbReference>
<dbReference type="HOGENOM" id="CLU_078912_1_0_7"/>
<evidence type="ECO:0000256" key="2">
    <source>
        <dbReference type="ARBA" id="ARBA00022490"/>
    </source>
</evidence>
<dbReference type="PANTHER" id="PTHR30272">
    <property type="entry name" value="3-HYDROXYACYL-[ACYL-CARRIER-PROTEIN] DEHYDRATASE"/>
    <property type="match status" value="1"/>
</dbReference>
<dbReference type="Gene3D" id="3.10.129.10">
    <property type="entry name" value="Hotdog Thioesterase"/>
    <property type="match status" value="1"/>
</dbReference>
<evidence type="ECO:0000256" key="6">
    <source>
        <dbReference type="ARBA" id="ARBA00023239"/>
    </source>
</evidence>
<dbReference type="CDD" id="cd01288">
    <property type="entry name" value="FabZ"/>
    <property type="match status" value="1"/>
</dbReference>
<keyword evidence="4 8" id="KW-0441">Lipid A biosynthesis</keyword>
<comment type="similarity">
    <text evidence="8">Belongs to the thioester dehydratase family. FabZ subfamily.</text>
</comment>
<comment type="function">
    <text evidence="7 8">Involved in unsaturated fatty acids biosynthesis. Catalyzes the dehydration of short chain beta-hydroxyacyl-ACPs and long chain saturated and unsaturated beta-hydroxyacyl-ACPs.</text>
</comment>